<feature type="region of interest" description="Disordered" evidence="1">
    <location>
        <begin position="77"/>
        <end position="97"/>
    </location>
</feature>
<accession>A0A6S7BKT6</accession>
<dbReference type="AlphaFoldDB" id="A0A6S7BKT6"/>
<sequence>MGEFSYKTRGRALRIAVAVIRWSSIWPHIRHNGNAWPNLRANTSITGCAGASAAKLYDIWMSLIGWVLPVGDPGARPVRVGPDSQNHTSATRHSSRRSGNLVSIESCACKVPVQHFDANLSSTRVNAMDQPRTVMTAPILCADSAVWFSAYGFGWGYRAFALPFEVVCEELGAGNETGQQVRLAFELNKRRILRTVQQYAAAPATGERITLSVADLQRVTPELDYFGA</sequence>
<evidence type="ECO:0000313" key="3">
    <source>
        <dbReference type="Proteomes" id="UP000494365"/>
    </source>
</evidence>
<reference evidence="2 3" key="1">
    <citation type="submission" date="2020-04" db="EMBL/GenBank/DDBJ databases">
        <authorList>
            <person name="De Canck E."/>
        </authorList>
    </citation>
    <scope>NUCLEOTIDE SEQUENCE [LARGE SCALE GENOMIC DNA]</scope>
    <source>
        <strain evidence="2 3">LMG 28614</strain>
    </source>
</reference>
<name>A0A6S7BKT6_9BURK</name>
<proteinExistence type="predicted"/>
<organism evidence="2 3">
    <name type="scientific">Paraburkholderia ultramafica</name>
    <dbReference type="NCBI Taxonomy" id="1544867"/>
    <lineage>
        <taxon>Bacteria</taxon>
        <taxon>Pseudomonadati</taxon>
        <taxon>Pseudomonadota</taxon>
        <taxon>Betaproteobacteria</taxon>
        <taxon>Burkholderiales</taxon>
        <taxon>Burkholderiaceae</taxon>
        <taxon>Paraburkholderia</taxon>
    </lineage>
</organism>
<gene>
    <name evidence="2" type="ORF">LMG28614_05917</name>
</gene>
<dbReference type="Proteomes" id="UP000494365">
    <property type="component" value="Unassembled WGS sequence"/>
</dbReference>
<dbReference type="EMBL" id="CADIKK010000037">
    <property type="protein sequence ID" value="CAB3803947.1"/>
    <property type="molecule type" value="Genomic_DNA"/>
</dbReference>
<keyword evidence="3" id="KW-1185">Reference proteome</keyword>
<evidence type="ECO:0000313" key="2">
    <source>
        <dbReference type="EMBL" id="CAB3803947.1"/>
    </source>
</evidence>
<evidence type="ECO:0000256" key="1">
    <source>
        <dbReference type="SAM" id="MobiDB-lite"/>
    </source>
</evidence>
<protein>
    <submittedName>
        <fullName evidence="2">Uncharacterized protein</fullName>
    </submittedName>
</protein>